<evidence type="ECO:0000256" key="1">
    <source>
        <dbReference type="ARBA" id="ARBA00005322"/>
    </source>
</evidence>
<dbReference type="InterPro" id="IPR007412">
    <property type="entry name" value="FlgM"/>
</dbReference>
<dbReference type="SUPFAM" id="SSF101498">
    <property type="entry name" value="Anti-sigma factor FlgM"/>
    <property type="match status" value="1"/>
</dbReference>
<feature type="compositionally biased region" description="Low complexity" evidence="7">
    <location>
        <begin position="8"/>
        <end position="18"/>
    </location>
</feature>
<keyword evidence="4" id="KW-1005">Bacterial flagellum biogenesis</keyword>
<dbReference type="InterPro" id="IPR035890">
    <property type="entry name" value="Anti-sigma-28_factor_FlgM_sf"/>
</dbReference>
<organism evidence="9">
    <name type="scientific">mine drainage metagenome</name>
    <dbReference type="NCBI Taxonomy" id="410659"/>
    <lineage>
        <taxon>unclassified sequences</taxon>
        <taxon>metagenomes</taxon>
        <taxon>ecological metagenomes</taxon>
    </lineage>
</organism>
<name>A0A1J5REA9_9ZZZZ</name>
<gene>
    <name evidence="9" type="ORF">GALL_277350</name>
</gene>
<evidence type="ECO:0000256" key="6">
    <source>
        <dbReference type="ARBA" id="ARBA00023163"/>
    </source>
</evidence>
<evidence type="ECO:0000256" key="5">
    <source>
        <dbReference type="ARBA" id="ARBA00023015"/>
    </source>
</evidence>
<evidence type="ECO:0000259" key="8">
    <source>
        <dbReference type="Pfam" id="PF04316"/>
    </source>
</evidence>
<evidence type="ECO:0000256" key="4">
    <source>
        <dbReference type="ARBA" id="ARBA00022795"/>
    </source>
</evidence>
<proteinExistence type="inferred from homology"/>
<comment type="similarity">
    <text evidence="1">Belongs to the FlgM family.</text>
</comment>
<accession>A0A1J5REA9</accession>
<feature type="domain" description="Anti-sigma-28 factor FlgM C-terminal" evidence="8">
    <location>
        <begin position="47"/>
        <end position="98"/>
    </location>
</feature>
<protein>
    <recommendedName>
        <fullName evidence="2">Negative regulator of flagellin synthesis</fullName>
    </recommendedName>
</protein>
<keyword evidence="5" id="KW-0805">Transcription regulation</keyword>
<dbReference type="Pfam" id="PF04316">
    <property type="entry name" value="FlgM"/>
    <property type="match status" value="1"/>
</dbReference>
<feature type="compositionally biased region" description="Low complexity" evidence="7">
    <location>
        <begin position="32"/>
        <end position="41"/>
    </location>
</feature>
<dbReference type="InterPro" id="IPR031316">
    <property type="entry name" value="FlgM_C"/>
</dbReference>
<evidence type="ECO:0000256" key="7">
    <source>
        <dbReference type="SAM" id="MobiDB-lite"/>
    </source>
</evidence>
<evidence type="ECO:0000256" key="2">
    <source>
        <dbReference type="ARBA" id="ARBA00017823"/>
    </source>
</evidence>
<reference evidence="9" key="1">
    <citation type="submission" date="2016-10" db="EMBL/GenBank/DDBJ databases">
        <title>Sequence of Gallionella enrichment culture.</title>
        <authorList>
            <person name="Poehlein A."/>
            <person name="Muehling M."/>
            <person name="Daniel R."/>
        </authorList>
    </citation>
    <scope>NUCLEOTIDE SEQUENCE</scope>
</reference>
<dbReference type="NCBIfam" id="TIGR03824">
    <property type="entry name" value="FlgM_jcvi"/>
    <property type="match status" value="1"/>
</dbReference>
<keyword evidence="6" id="KW-0804">Transcription</keyword>
<dbReference type="GO" id="GO:0045892">
    <property type="term" value="P:negative regulation of DNA-templated transcription"/>
    <property type="evidence" value="ECO:0007669"/>
    <property type="project" value="InterPro"/>
</dbReference>
<keyword evidence="3" id="KW-0678">Repressor</keyword>
<dbReference type="GO" id="GO:0044781">
    <property type="term" value="P:bacterial-type flagellum organization"/>
    <property type="evidence" value="ECO:0007669"/>
    <property type="project" value="UniProtKB-KW"/>
</dbReference>
<sequence length="112" mass="10737">MTNPIQNSSLGAAGSAGARTRSVDTGAGGRGSAAAATGGSAAAASADTVSISQSARALNAAAAASVATAPPAQIAQLKDAIASGQYQVDAQKIARGLLSDSRALQNGTQRRG</sequence>
<evidence type="ECO:0000256" key="3">
    <source>
        <dbReference type="ARBA" id="ARBA00022491"/>
    </source>
</evidence>
<evidence type="ECO:0000313" key="9">
    <source>
        <dbReference type="EMBL" id="OIQ90343.1"/>
    </source>
</evidence>
<dbReference type="AlphaFoldDB" id="A0A1J5REA9"/>
<feature type="region of interest" description="Disordered" evidence="7">
    <location>
        <begin position="1"/>
        <end position="41"/>
    </location>
</feature>
<comment type="caution">
    <text evidence="9">The sequence shown here is derived from an EMBL/GenBank/DDBJ whole genome shotgun (WGS) entry which is preliminary data.</text>
</comment>
<dbReference type="EMBL" id="MLJW01000295">
    <property type="protein sequence ID" value="OIQ90343.1"/>
    <property type="molecule type" value="Genomic_DNA"/>
</dbReference>